<keyword evidence="3" id="KW-1185">Reference proteome</keyword>
<dbReference type="Gene3D" id="1.20.1250.20">
    <property type="entry name" value="MFS general substrate transporter like domains"/>
    <property type="match status" value="1"/>
</dbReference>
<feature type="transmembrane region" description="Helical" evidence="1">
    <location>
        <begin position="107"/>
        <end position="127"/>
    </location>
</feature>
<evidence type="ECO:0000313" key="2">
    <source>
        <dbReference type="EMBL" id="MBC3792400.1"/>
    </source>
</evidence>
<proteinExistence type="predicted"/>
<organism evidence="2 3">
    <name type="scientific">Spirosoma utsteinense</name>
    <dbReference type="NCBI Taxonomy" id="2585773"/>
    <lineage>
        <taxon>Bacteria</taxon>
        <taxon>Pseudomonadati</taxon>
        <taxon>Bacteroidota</taxon>
        <taxon>Cytophagia</taxon>
        <taxon>Cytophagales</taxon>
        <taxon>Cytophagaceae</taxon>
        <taxon>Spirosoma</taxon>
    </lineage>
</organism>
<keyword evidence="1" id="KW-0472">Membrane</keyword>
<sequence length="156" mass="17969">MSLLNEILDRFKKPWTSSFVAYLIIVMMSGFVGVFFTMKEVYDSCESDSYKVAEGLATFFISVIATSFIDLNISPKLQNKKSIMMWSFILYALAVFLMWWTYECKSFWAFVPAILGTFFSVSSWILANADNENIINETFFDDMRGRDVGHGNSWSQ</sequence>
<accession>A0ABR6W996</accession>
<feature type="transmembrane region" description="Helical" evidence="1">
    <location>
        <begin position="50"/>
        <end position="71"/>
    </location>
</feature>
<gene>
    <name evidence="2" type="ORF">FH603_2912</name>
</gene>
<keyword evidence="1" id="KW-0812">Transmembrane</keyword>
<comment type="caution">
    <text evidence="2">The sequence shown here is derived from an EMBL/GenBank/DDBJ whole genome shotgun (WGS) entry which is preliminary data.</text>
</comment>
<dbReference type="SUPFAM" id="SSF103473">
    <property type="entry name" value="MFS general substrate transporter"/>
    <property type="match status" value="1"/>
</dbReference>
<feature type="transmembrane region" description="Helical" evidence="1">
    <location>
        <begin position="20"/>
        <end position="38"/>
    </location>
</feature>
<evidence type="ECO:0000313" key="3">
    <source>
        <dbReference type="Proteomes" id="UP000700732"/>
    </source>
</evidence>
<evidence type="ECO:0000256" key="1">
    <source>
        <dbReference type="SAM" id="Phobius"/>
    </source>
</evidence>
<dbReference type="EMBL" id="VFIA01000015">
    <property type="protein sequence ID" value="MBC3792400.1"/>
    <property type="molecule type" value="Genomic_DNA"/>
</dbReference>
<reference evidence="2 3" key="1">
    <citation type="submission" date="2019-06" db="EMBL/GenBank/DDBJ databases">
        <title>Spirosoma utsteinense sp. nov. isolated from Antarctic ice-free soils.</title>
        <authorList>
            <person name="Tahon G."/>
        </authorList>
    </citation>
    <scope>NUCLEOTIDE SEQUENCE [LARGE SCALE GENOMIC DNA]</scope>
    <source>
        <strain evidence="2 3">LMG 31447</strain>
    </source>
</reference>
<dbReference type="RefSeq" id="WP_186738175.1">
    <property type="nucleotide sequence ID" value="NZ_VFIA01000015.1"/>
</dbReference>
<protein>
    <submittedName>
        <fullName evidence="2">Uncharacterized protein</fullName>
    </submittedName>
</protein>
<dbReference type="InterPro" id="IPR036259">
    <property type="entry name" value="MFS_trans_sf"/>
</dbReference>
<dbReference type="Proteomes" id="UP000700732">
    <property type="component" value="Unassembled WGS sequence"/>
</dbReference>
<feature type="transmembrane region" description="Helical" evidence="1">
    <location>
        <begin position="83"/>
        <end position="101"/>
    </location>
</feature>
<name>A0ABR6W996_9BACT</name>
<keyword evidence="1" id="KW-1133">Transmembrane helix</keyword>